<dbReference type="PANTHER" id="PTHR21523">
    <property type="match status" value="1"/>
</dbReference>
<keyword evidence="1" id="KW-1133">Transmembrane helix</keyword>
<keyword evidence="1" id="KW-0472">Membrane</keyword>
<feature type="transmembrane region" description="Helical" evidence="1">
    <location>
        <begin position="302"/>
        <end position="323"/>
    </location>
</feature>
<keyword evidence="1" id="KW-0812">Transmembrane</keyword>
<evidence type="ECO:0000256" key="1">
    <source>
        <dbReference type="SAM" id="Phobius"/>
    </source>
</evidence>
<reference evidence="3" key="1">
    <citation type="submission" date="2017-02" db="UniProtKB">
        <authorList>
            <consortium name="WormBaseParasite"/>
        </authorList>
    </citation>
    <scope>IDENTIFICATION</scope>
</reference>
<keyword evidence="2" id="KW-1185">Reference proteome</keyword>
<name>A0A0N5AFP1_9BILA</name>
<evidence type="ECO:0000313" key="2">
    <source>
        <dbReference type="Proteomes" id="UP000046393"/>
    </source>
</evidence>
<dbReference type="STRING" id="451379.A0A0N5AFP1"/>
<dbReference type="WBParaSite" id="SMUV_0000310201-mRNA-1">
    <property type="protein sequence ID" value="SMUV_0000310201-mRNA-1"/>
    <property type="gene ID" value="SMUV_0000310201"/>
</dbReference>
<accession>A0A0N5AFP1</accession>
<organism evidence="2 3">
    <name type="scientific">Syphacia muris</name>
    <dbReference type="NCBI Taxonomy" id="451379"/>
    <lineage>
        <taxon>Eukaryota</taxon>
        <taxon>Metazoa</taxon>
        <taxon>Ecdysozoa</taxon>
        <taxon>Nematoda</taxon>
        <taxon>Chromadorea</taxon>
        <taxon>Rhabditida</taxon>
        <taxon>Spirurina</taxon>
        <taxon>Oxyuridomorpha</taxon>
        <taxon>Oxyuroidea</taxon>
        <taxon>Oxyuridae</taxon>
        <taxon>Syphacia</taxon>
    </lineage>
</organism>
<protein>
    <submittedName>
        <fullName evidence="3">HTH Mu-type domain-containing protein</fullName>
    </submittedName>
</protein>
<feature type="transmembrane region" description="Helical" evidence="1">
    <location>
        <begin position="241"/>
        <end position="262"/>
    </location>
</feature>
<dbReference type="Pfam" id="PF04870">
    <property type="entry name" value="Moulting_cycle"/>
    <property type="match status" value="1"/>
</dbReference>
<evidence type="ECO:0000313" key="3">
    <source>
        <dbReference type="WBParaSite" id="SMUV_0000310201-mRNA-1"/>
    </source>
</evidence>
<dbReference type="PANTHER" id="PTHR21523:SF37">
    <property type="entry name" value="MLT-TEN (MLT-10) RELATED"/>
    <property type="match status" value="1"/>
</dbReference>
<proteinExistence type="predicted"/>
<dbReference type="InterPro" id="IPR006954">
    <property type="entry name" value="Mlt-10-like"/>
</dbReference>
<feature type="transmembrane region" description="Helical" evidence="1">
    <location>
        <begin position="268"/>
        <end position="290"/>
    </location>
</feature>
<dbReference type="Proteomes" id="UP000046393">
    <property type="component" value="Unplaced"/>
</dbReference>
<dbReference type="AlphaFoldDB" id="A0A0N5AFP1"/>
<sequence length="420" mass="46349">MALRSKYLEYKRSKSKKDPLNTPLLIRNALKLAMAMSGQNTSDFEKKTVKFVSPRLFSIVPDNDKNDVNLLSPSLFSLHDSGSSVEKKFSVPKLLESIKLLKSQDREEIVDLIAEATGVSDAVEKAEEVKAKTKRENLVNARGIDGQPMYFTKDNATEIYGQFGKSKIETFEELHKSLSKQQLKEMNRTGYSLLSPEQLQMLYGNKSPYGSSKLLEKFLRITPENKTLLNRQKFRRNKRTVVLSPTVLTWLTLVPGTLSQAFVLSPVLLSPVILSPAVLGPFILSPWLFVPVILSPRVLSPVILSPLGFSPVILSPLALHPFILSPGIFNPFILSPNVLSPFILSPQFATPFILSPLCLSPLIFNPMMLSPLVLSPFVLSPLICSPQHLFALVGSPHALSPKISSQITASAVVASPSFLS</sequence>